<evidence type="ECO:0000313" key="2">
    <source>
        <dbReference type="Proteomes" id="UP000789704"/>
    </source>
</evidence>
<sequence length="53" mass="5763">MQTQMNVPRSSDLNAAALRPVQQGLQHAPRAALPSQDYMPFIALVAIEGTEMP</sequence>
<keyword evidence="2" id="KW-1185">Reference proteome</keyword>
<name>A0A9N8X449_9BURK</name>
<proteinExistence type="predicted"/>
<evidence type="ECO:0000313" key="1">
    <source>
        <dbReference type="EMBL" id="CAG4926940.1"/>
    </source>
</evidence>
<comment type="caution">
    <text evidence="1">The sequence shown here is derived from an EMBL/GenBank/DDBJ whole genome shotgun (WGS) entry which is preliminary data.</text>
</comment>
<organism evidence="1 2">
    <name type="scientific">Paraburkholderia saeva</name>
    <dbReference type="NCBI Taxonomy" id="2777537"/>
    <lineage>
        <taxon>Bacteria</taxon>
        <taxon>Pseudomonadati</taxon>
        <taxon>Pseudomonadota</taxon>
        <taxon>Betaproteobacteria</taxon>
        <taxon>Burkholderiales</taxon>
        <taxon>Burkholderiaceae</taxon>
        <taxon>Paraburkholderia</taxon>
    </lineage>
</organism>
<dbReference type="EMBL" id="CAJQZC010000017">
    <property type="protein sequence ID" value="CAG4926940.1"/>
    <property type="molecule type" value="Genomic_DNA"/>
</dbReference>
<reference evidence="1" key="1">
    <citation type="submission" date="2021-04" db="EMBL/GenBank/DDBJ databases">
        <authorList>
            <person name="Vanwijnsberghe S."/>
        </authorList>
    </citation>
    <scope>NUCLEOTIDE SEQUENCE</scope>
    <source>
        <strain evidence="1">LMG 31841</strain>
    </source>
</reference>
<gene>
    <name evidence="1" type="ORF">LMG31841_05640</name>
</gene>
<protein>
    <submittedName>
        <fullName evidence="1">Uncharacterized protein</fullName>
    </submittedName>
</protein>
<dbReference type="AlphaFoldDB" id="A0A9N8X449"/>
<accession>A0A9N8X449</accession>
<dbReference type="Proteomes" id="UP000789704">
    <property type="component" value="Unassembled WGS sequence"/>
</dbReference>